<dbReference type="OrthoDB" id="5405900at2"/>
<organism evidence="1 2">
    <name type="scientific">Mahella australiensis (strain DSM 15567 / CIP 107919 / 50-1 BON)</name>
    <dbReference type="NCBI Taxonomy" id="697281"/>
    <lineage>
        <taxon>Bacteria</taxon>
        <taxon>Bacillati</taxon>
        <taxon>Bacillota</taxon>
        <taxon>Clostridia</taxon>
        <taxon>Thermoanaerobacterales</taxon>
        <taxon>Thermoanaerobacterales Family IV. Incertae Sedis</taxon>
        <taxon>Mahella</taxon>
    </lineage>
</organism>
<dbReference type="eggNOG" id="ENOG5033A8P">
    <property type="taxonomic scope" value="Bacteria"/>
</dbReference>
<evidence type="ECO:0008006" key="3">
    <source>
        <dbReference type="Google" id="ProtNLM"/>
    </source>
</evidence>
<evidence type="ECO:0000313" key="1">
    <source>
        <dbReference type="EMBL" id="AEE97284.1"/>
    </source>
</evidence>
<keyword evidence="2" id="KW-1185">Reference proteome</keyword>
<evidence type="ECO:0000313" key="2">
    <source>
        <dbReference type="Proteomes" id="UP000008457"/>
    </source>
</evidence>
<dbReference type="AlphaFoldDB" id="F4A2U1"/>
<dbReference type="KEGG" id="mas:Mahau_2112"/>
<dbReference type="HOGENOM" id="CLU_2807335_0_0_9"/>
<accession>F4A2U1</accession>
<dbReference type="EMBL" id="CP002360">
    <property type="protein sequence ID" value="AEE97284.1"/>
    <property type="molecule type" value="Genomic_DNA"/>
</dbReference>
<sequence length="67" mass="7518">MITKDTPVEEILQKYDVLIYFLENGVSPFSCAGAFPQSLGKLLEIKKVKDPDAFIDGLNKLIEESTR</sequence>
<dbReference type="InterPro" id="IPR038062">
    <property type="entry name" value="ScdA-like_N_sf"/>
</dbReference>
<dbReference type="Gene3D" id="1.10.3910.10">
    <property type="entry name" value="SP0561-like"/>
    <property type="match status" value="1"/>
</dbReference>
<gene>
    <name evidence="1" type="ordered locus">Mahau_2112</name>
</gene>
<proteinExistence type="predicted"/>
<name>F4A2U1_MAHA5</name>
<dbReference type="SUPFAM" id="SSF140683">
    <property type="entry name" value="SP0561-like"/>
    <property type="match status" value="1"/>
</dbReference>
<dbReference type="RefSeq" id="WP_013781712.1">
    <property type="nucleotide sequence ID" value="NC_015520.1"/>
</dbReference>
<reference evidence="2" key="1">
    <citation type="submission" date="2010-11" db="EMBL/GenBank/DDBJ databases">
        <title>The complete genome of Mahella australiensis DSM 15567.</title>
        <authorList>
            <consortium name="US DOE Joint Genome Institute (JGI-PGF)"/>
            <person name="Lucas S."/>
            <person name="Copeland A."/>
            <person name="Lapidus A."/>
            <person name="Bruce D."/>
            <person name="Goodwin L."/>
            <person name="Pitluck S."/>
            <person name="Kyrpides N."/>
            <person name="Mavromatis K."/>
            <person name="Pagani I."/>
            <person name="Ivanova N."/>
            <person name="Teshima H."/>
            <person name="Brettin T."/>
            <person name="Detter J.C."/>
            <person name="Han C."/>
            <person name="Tapia R."/>
            <person name="Land M."/>
            <person name="Hauser L."/>
            <person name="Markowitz V."/>
            <person name="Cheng J.-F."/>
            <person name="Hugenholtz P."/>
            <person name="Woyke T."/>
            <person name="Wu D."/>
            <person name="Spring S."/>
            <person name="Pukall R."/>
            <person name="Steenblock K."/>
            <person name="Schneider S."/>
            <person name="Klenk H.-P."/>
            <person name="Eisen J.A."/>
        </authorList>
    </citation>
    <scope>NUCLEOTIDE SEQUENCE [LARGE SCALE GENOMIC DNA]</scope>
    <source>
        <strain evidence="2">DSM 15567 / CIP 107919 / 50-1 BON</strain>
    </source>
</reference>
<protein>
    <recommendedName>
        <fullName evidence="3">DUF1858 domain-containing protein</fullName>
    </recommendedName>
</protein>
<reference evidence="1 2" key="2">
    <citation type="journal article" date="2011" name="Stand. Genomic Sci.">
        <title>Complete genome sequence of Mahella australiensis type strain (50-1 BON).</title>
        <authorList>
            <person name="Sikorski J."/>
            <person name="Teshima H."/>
            <person name="Nolan M."/>
            <person name="Lucas S."/>
            <person name="Hammon N."/>
            <person name="Deshpande S."/>
            <person name="Cheng J.F."/>
            <person name="Pitluck S."/>
            <person name="Liolios K."/>
            <person name="Pagani I."/>
            <person name="Ivanova N."/>
            <person name="Huntemann M."/>
            <person name="Mavromatis K."/>
            <person name="Ovchinikova G."/>
            <person name="Pati A."/>
            <person name="Tapia R."/>
            <person name="Han C."/>
            <person name="Goodwin L."/>
            <person name="Chen A."/>
            <person name="Palaniappan K."/>
            <person name="Land M."/>
            <person name="Hauser L."/>
            <person name="Ngatchou-Djao O.D."/>
            <person name="Rohde M."/>
            <person name="Pukall R."/>
            <person name="Spring S."/>
            <person name="Abt B."/>
            <person name="Goker M."/>
            <person name="Detter J.C."/>
            <person name="Woyke T."/>
            <person name="Bristow J."/>
            <person name="Markowitz V."/>
            <person name="Hugenholtz P."/>
            <person name="Eisen J.A."/>
            <person name="Kyrpides N.C."/>
            <person name="Klenk H.P."/>
            <person name="Lapidus A."/>
        </authorList>
    </citation>
    <scope>NUCLEOTIDE SEQUENCE [LARGE SCALE GENOMIC DNA]</scope>
    <source>
        <strain evidence="2">DSM 15567 / CIP 107919 / 50-1 BON</strain>
    </source>
</reference>
<dbReference type="Proteomes" id="UP000008457">
    <property type="component" value="Chromosome"/>
</dbReference>